<organism evidence="4 5">
    <name type="scientific">Nesterenkonia alkaliphila</name>
    <dbReference type="NCBI Taxonomy" id="1463631"/>
    <lineage>
        <taxon>Bacteria</taxon>
        <taxon>Bacillati</taxon>
        <taxon>Actinomycetota</taxon>
        <taxon>Actinomycetes</taxon>
        <taxon>Micrococcales</taxon>
        <taxon>Micrococcaceae</taxon>
        <taxon>Nesterenkonia</taxon>
    </lineage>
</organism>
<protein>
    <submittedName>
        <fullName evidence="4">DUF222 domain-containing protein</fullName>
    </submittedName>
</protein>
<dbReference type="GO" id="GO:0003676">
    <property type="term" value="F:nucleic acid binding"/>
    <property type="evidence" value="ECO:0007669"/>
    <property type="project" value="InterPro"/>
</dbReference>
<dbReference type="Gene3D" id="1.10.30.50">
    <property type="match status" value="1"/>
</dbReference>
<dbReference type="Pfam" id="PF01844">
    <property type="entry name" value="HNH"/>
    <property type="match status" value="1"/>
</dbReference>
<dbReference type="GO" id="GO:0004519">
    <property type="term" value="F:endonuclease activity"/>
    <property type="evidence" value="ECO:0007669"/>
    <property type="project" value="InterPro"/>
</dbReference>
<dbReference type="EMBL" id="WRPM01000090">
    <property type="protein sequence ID" value="MVT27148.1"/>
    <property type="molecule type" value="Genomic_DNA"/>
</dbReference>
<feature type="compositionally biased region" description="Pro residues" evidence="2">
    <location>
        <begin position="470"/>
        <end position="482"/>
    </location>
</feature>
<comment type="caution">
    <text evidence="4">The sequence shown here is derived from an EMBL/GenBank/DDBJ whole genome shotgun (WGS) entry which is preliminary data.</text>
</comment>
<feature type="domain" description="HNH nuclease" evidence="3">
    <location>
        <begin position="410"/>
        <end position="462"/>
    </location>
</feature>
<dbReference type="InterPro" id="IPR003870">
    <property type="entry name" value="DUF222"/>
</dbReference>
<evidence type="ECO:0000313" key="5">
    <source>
        <dbReference type="Proteomes" id="UP000460157"/>
    </source>
</evidence>
<evidence type="ECO:0000259" key="3">
    <source>
        <dbReference type="SMART" id="SM00507"/>
    </source>
</evidence>
<dbReference type="CDD" id="cd00085">
    <property type="entry name" value="HNHc"/>
    <property type="match status" value="1"/>
</dbReference>
<feature type="region of interest" description="Disordered" evidence="2">
    <location>
        <begin position="269"/>
        <end position="304"/>
    </location>
</feature>
<reference evidence="4 5" key="1">
    <citation type="submission" date="2019-12" db="EMBL/GenBank/DDBJ databases">
        <title>Nesterenkonia muleiensis sp. nov., a novel actinobacterium isolated from sap of Populus euphratica.</title>
        <authorList>
            <person name="Wang R."/>
        </authorList>
    </citation>
    <scope>NUCLEOTIDE SEQUENCE [LARGE SCALE GENOMIC DNA]</scope>
    <source>
        <strain evidence="4 5">F10</strain>
    </source>
</reference>
<evidence type="ECO:0000256" key="2">
    <source>
        <dbReference type="SAM" id="MobiDB-lite"/>
    </source>
</evidence>
<dbReference type="SMART" id="SM00507">
    <property type="entry name" value="HNHc"/>
    <property type="match status" value="1"/>
</dbReference>
<dbReference type="InterPro" id="IPR002711">
    <property type="entry name" value="HNH"/>
</dbReference>
<gene>
    <name evidence="4" type="ORF">GNZ21_12430</name>
</gene>
<sequence length="499" mass="54207">MCEYGGWCGGVVGVGAGADSGGVLVRVGAVVVAGGGAGPDPTFGMSGGQSNVDHMKDDQGIPQPKLPERMSHLAYVPELAEAWEHAVKSRRQNALQLSRLLAYRGRCRAEADGGDLYSRSAADQAAVRDAAVVLGLSERTATRVLNQAQYVRESLPRVWERFCAGVVCMARLRRIADGTGAVANQPELLEILDAELAEMAGEQNPTELKHWLARRISQLDAELYEQSAAAAKQDRYVRIEHLDCGLSFVEALIPTAEAVSIQRRLRAAASAMHRPQPKDTEQDYQPASTGQEAPGAGAPEDALTDADDRTLAQREADLFSAWLRDGRNYAAPVSAKICVMVPEPTLRGQSDEPAMGADRSWMLPASEIRKLAADPNAEHQWYTAVTRKKPRQADHQILSIVSNGRFVPPRLRDALIFRDGVCQHPGCTVPAERSDFDHKVPYERDGPTSAENLWALCRRHHNMKSHGYLLPPPPSTPWPPPSRSGSSPPGRGGTYRTAA</sequence>
<keyword evidence="5" id="KW-1185">Reference proteome</keyword>
<dbReference type="Proteomes" id="UP000460157">
    <property type="component" value="Unassembled WGS sequence"/>
</dbReference>
<feature type="region of interest" description="Disordered" evidence="2">
    <location>
        <begin position="466"/>
        <end position="499"/>
    </location>
</feature>
<comment type="similarity">
    <text evidence="1">Belongs to the Rv1128c/1148c/1588c/1702c/1945/3466 family.</text>
</comment>
<evidence type="ECO:0000313" key="4">
    <source>
        <dbReference type="EMBL" id="MVT27148.1"/>
    </source>
</evidence>
<dbReference type="OrthoDB" id="5197219at2"/>
<name>A0A7K1UKZ1_9MICC</name>
<evidence type="ECO:0000256" key="1">
    <source>
        <dbReference type="ARBA" id="ARBA00023450"/>
    </source>
</evidence>
<dbReference type="InterPro" id="IPR003615">
    <property type="entry name" value="HNH_nuc"/>
</dbReference>
<dbReference type="AlphaFoldDB" id="A0A7K1UKZ1"/>
<proteinExistence type="inferred from homology"/>
<dbReference type="GO" id="GO:0008270">
    <property type="term" value="F:zinc ion binding"/>
    <property type="evidence" value="ECO:0007669"/>
    <property type="project" value="InterPro"/>
</dbReference>
<accession>A0A7K1UKZ1</accession>
<dbReference type="Pfam" id="PF02720">
    <property type="entry name" value="DUF222"/>
    <property type="match status" value="1"/>
</dbReference>